<comment type="caution">
    <text evidence="2">The sequence shown here is derived from an EMBL/GenBank/DDBJ whole genome shotgun (WGS) entry which is preliminary data.</text>
</comment>
<proteinExistence type="predicted"/>
<dbReference type="Pfam" id="PF13456">
    <property type="entry name" value="RVT_3"/>
    <property type="match status" value="1"/>
</dbReference>
<dbReference type="GO" id="GO:0003676">
    <property type="term" value="F:nucleic acid binding"/>
    <property type="evidence" value="ECO:0007669"/>
    <property type="project" value="InterPro"/>
</dbReference>
<feature type="domain" description="RNase H type-1" evidence="1">
    <location>
        <begin position="74"/>
        <end position="148"/>
    </location>
</feature>
<dbReference type="Proteomes" id="UP000015453">
    <property type="component" value="Unassembled WGS sequence"/>
</dbReference>
<evidence type="ECO:0000313" key="3">
    <source>
        <dbReference type="Proteomes" id="UP000015453"/>
    </source>
</evidence>
<name>S8E4P2_9LAMI</name>
<accession>S8E4P2</accession>
<dbReference type="EMBL" id="AUSU01003188">
    <property type="protein sequence ID" value="EPS67297.1"/>
    <property type="molecule type" value="Genomic_DNA"/>
</dbReference>
<keyword evidence="3" id="KW-1185">Reference proteome</keyword>
<dbReference type="AlphaFoldDB" id="S8E4P2"/>
<dbReference type="InterPro" id="IPR002156">
    <property type="entry name" value="RNaseH_domain"/>
</dbReference>
<reference evidence="2 3" key="1">
    <citation type="journal article" date="2013" name="BMC Genomics">
        <title>The miniature genome of a carnivorous plant Genlisea aurea contains a low number of genes and short non-coding sequences.</title>
        <authorList>
            <person name="Leushkin E.V."/>
            <person name="Sutormin R.A."/>
            <person name="Nabieva E.R."/>
            <person name="Penin A.A."/>
            <person name="Kondrashov A.S."/>
            <person name="Logacheva M.D."/>
        </authorList>
    </citation>
    <scope>NUCLEOTIDE SEQUENCE [LARGE SCALE GENOMIC DNA]</scope>
</reference>
<protein>
    <recommendedName>
        <fullName evidence="1">RNase H type-1 domain-containing protein</fullName>
    </recommendedName>
</protein>
<dbReference type="OrthoDB" id="1906820at2759"/>
<gene>
    <name evidence="2" type="ORF">M569_07479</name>
</gene>
<sequence>MASRIDAEDTPFCMAVMSAYSTHEGSSAASECMPRLAMRGCWAIWSKRNEVRLFARSPDVMNTVAFINTVSMLILKFSKTLSPPLDPEHGEYLAAKSGLEFARFLGLQAVTLESDFLALVSAINENVMHNASLFNILDDITALLATFET</sequence>
<organism evidence="2 3">
    <name type="scientific">Genlisea aurea</name>
    <dbReference type="NCBI Taxonomy" id="192259"/>
    <lineage>
        <taxon>Eukaryota</taxon>
        <taxon>Viridiplantae</taxon>
        <taxon>Streptophyta</taxon>
        <taxon>Embryophyta</taxon>
        <taxon>Tracheophyta</taxon>
        <taxon>Spermatophyta</taxon>
        <taxon>Magnoliopsida</taxon>
        <taxon>eudicotyledons</taxon>
        <taxon>Gunneridae</taxon>
        <taxon>Pentapetalae</taxon>
        <taxon>asterids</taxon>
        <taxon>lamiids</taxon>
        <taxon>Lamiales</taxon>
        <taxon>Lentibulariaceae</taxon>
        <taxon>Genlisea</taxon>
    </lineage>
</organism>
<dbReference type="GO" id="GO:0004523">
    <property type="term" value="F:RNA-DNA hybrid ribonuclease activity"/>
    <property type="evidence" value="ECO:0007669"/>
    <property type="project" value="InterPro"/>
</dbReference>
<evidence type="ECO:0000259" key="1">
    <source>
        <dbReference type="Pfam" id="PF13456"/>
    </source>
</evidence>
<evidence type="ECO:0000313" key="2">
    <source>
        <dbReference type="EMBL" id="EPS67297.1"/>
    </source>
</evidence>